<keyword evidence="3" id="KW-1185">Reference proteome</keyword>
<feature type="compositionally biased region" description="Basic and acidic residues" evidence="1">
    <location>
        <begin position="113"/>
        <end position="123"/>
    </location>
</feature>
<proteinExistence type="predicted"/>
<name>J3LFG4_ORYBR</name>
<evidence type="ECO:0000256" key="1">
    <source>
        <dbReference type="SAM" id="MobiDB-lite"/>
    </source>
</evidence>
<dbReference type="HOGENOM" id="CLU_1039654_0_0_1"/>
<feature type="region of interest" description="Disordered" evidence="1">
    <location>
        <begin position="1"/>
        <end position="50"/>
    </location>
</feature>
<evidence type="ECO:0000313" key="3">
    <source>
        <dbReference type="Proteomes" id="UP000006038"/>
    </source>
</evidence>
<organism evidence="2">
    <name type="scientific">Oryza brachyantha</name>
    <name type="common">malo sina</name>
    <dbReference type="NCBI Taxonomy" id="4533"/>
    <lineage>
        <taxon>Eukaryota</taxon>
        <taxon>Viridiplantae</taxon>
        <taxon>Streptophyta</taxon>
        <taxon>Embryophyta</taxon>
        <taxon>Tracheophyta</taxon>
        <taxon>Spermatophyta</taxon>
        <taxon>Magnoliopsida</taxon>
        <taxon>Liliopsida</taxon>
        <taxon>Poales</taxon>
        <taxon>Poaceae</taxon>
        <taxon>BOP clade</taxon>
        <taxon>Oryzoideae</taxon>
        <taxon>Oryzeae</taxon>
        <taxon>Oryzinae</taxon>
        <taxon>Oryza</taxon>
    </lineage>
</organism>
<evidence type="ECO:0000313" key="2">
    <source>
        <dbReference type="EnsemblPlants" id="OB02G33810.1"/>
    </source>
</evidence>
<dbReference type="EnsemblPlants" id="OB02G33810.1">
    <property type="protein sequence ID" value="OB02G33810.1"/>
    <property type="gene ID" value="OB02G33810"/>
</dbReference>
<feature type="region of interest" description="Disordered" evidence="1">
    <location>
        <begin position="83"/>
        <end position="123"/>
    </location>
</feature>
<dbReference type="Proteomes" id="UP000006038">
    <property type="component" value="Unassembled WGS sequence"/>
</dbReference>
<reference evidence="2" key="1">
    <citation type="submission" date="2013-04" db="UniProtKB">
        <authorList>
            <consortium name="EnsemblPlants"/>
        </authorList>
    </citation>
    <scope>IDENTIFICATION</scope>
</reference>
<dbReference type="AlphaFoldDB" id="J3LFG4"/>
<dbReference type="Gramene" id="OB02G33810.1">
    <property type="protein sequence ID" value="OB02G33810.1"/>
    <property type="gene ID" value="OB02G33810"/>
</dbReference>
<feature type="compositionally biased region" description="Polar residues" evidence="1">
    <location>
        <begin position="15"/>
        <end position="25"/>
    </location>
</feature>
<accession>J3LFG4</accession>
<protein>
    <submittedName>
        <fullName evidence="2">Uncharacterized protein</fullName>
    </submittedName>
</protein>
<sequence length="268" mass="28859">MTGMWPDSMMGWRTDGSTRVTSPTKPSAAASGDGRAVRRRASLPQRPTAVAPATLMRETSCLLTLPTRTISTTSMVSASVTRRPFRNCGSTPTRPNHELISGPPPCTSTGRRPTQERRTRSRITDDCSSGDFIAAPPYFTTTVLPLNRWMNGSASESTSTRLSAGAEGCDADAGCAGATDEAHTRRRRPRPEARGVTRLGFGLGFGRAAEGRRRDEAWGMVRSMAAACRPGVRRNAYRRRGVRCATIRSPLVWCSASEVAADMGCTCS</sequence>